<accession>A0A139WSI0</accession>
<name>A0A139WSI0_9CYAN</name>
<gene>
    <name evidence="1" type="ORF">WA1_06015</name>
</gene>
<organism evidence="1 2">
    <name type="scientific">Scytonema hofmannii PCC 7110</name>
    <dbReference type="NCBI Taxonomy" id="128403"/>
    <lineage>
        <taxon>Bacteria</taxon>
        <taxon>Bacillati</taxon>
        <taxon>Cyanobacteriota</taxon>
        <taxon>Cyanophyceae</taxon>
        <taxon>Nostocales</taxon>
        <taxon>Scytonemataceae</taxon>
        <taxon>Scytonema</taxon>
    </lineage>
</organism>
<reference evidence="1 2" key="1">
    <citation type="journal article" date="2013" name="Genome Biol. Evol.">
        <title>Genomes of Stigonematalean cyanobacteria (subsection V) and the evolution of oxygenic photosynthesis from prokaryotes to plastids.</title>
        <authorList>
            <person name="Dagan T."/>
            <person name="Roettger M."/>
            <person name="Stucken K."/>
            <person name="Landan G."/>
            <person name="Koch R."/>
            <person name="Major P."/>
            <person name="Gould S.B."/>
            <person name="Goremykin V.V."/>
            <person name="Rippka R."/>
            <person name="Tandeau de Marsac N."/>
            <person name="Gugger M."/>
            <person name="Lockhart P.J."/>
            <person name="Allen J.F."/>
            <person name="Brune I."/>
            <person name="Maus I."/>
            <person name="Puhler A."/>
            <person name="Martin W.F."/>
        </authorList>
    </citation>
    <scope>NUCLEOTIDE SEQUENCE [LARGE SCALE GENOMIC DNA]</scope>
    <source>
        <strain evidence="1 2">PCC 7110</strain>
    </source>
</reference>
<dbReference type="OrthoDB" id="210273at2"/>
<dbReference type="Pfam" id="PF14903">
    <property type="entry name" value="WG_beta_rep"/>
    <property type="match status" value="6"/>
</dbReference>
<dbReference type="STRING" id="128403.WA1_06015"/>
<dbReference type="PANTHER" id="PTHR37841:SF1">
    <property type="entry name" value="DUF3298 DOMAIN-CONTAINING PROTEIN"/>
    <property type="match status" value="1"/>
</dbReference>
<evidence type="ECO:0000313" key="2">
    <source>
        <dbReference type="Proteomes" id="UP000076925"/>
    </source>
</evidence>
<keyword evidence="2" id="KW-1185">Reference proteome</keyword>
<dbReference type="EMBL" id="ANNX02000051">
    <property type="protein sequence ID" value="KYC35379.1"/>
    <property type="molecule type" value="Genomic_DNA"/>
</dbReference>
<proteinExistence type="predicted"/>
<dbReference type="Proteomes" id="UP000076925">
    <property type="component" value="Unassembled WGS sequence"/>
</dbReference>
<dbReference type="AlphaFoldDB" id="A0A139WSI0"/>
<sequence>MLHNQPPKKHQQQSTNLWKNLPNILKGCAAIIRAIKSNGNVASLTGTLVVVVVPSTVLITKAIPPAPSTPPLSQQINYKIEPKFEIAGAFSEGLARVRINGRTGYINPTGDIVIPATFDGAQDFSEGLALAWTYGKNRGYIKKNGTFSIQPQYGKHAANQFSEGLARVCLVSTCGYINKNGTFAIERKFSGAGNFSENLAPVKTDDKWGYINTNGTIVIQPQFDEAHKFTQKLAPVKTNGKWGYIDTNGTIVIQPQFDNAGSFSEGLAPIKTNGKWGYIDTNGTIVIQPQFDDAKVDRYSKFRCDLAETPKNLNSGNLGEMICQNLENRYGFSEGLASVTIKDKWGYINKEGEIVIQPKFTRVSKFSERLGAVCNDNKCGYISNPLQQ</sequence>
<dbReference type="InterPro" id="IPR032774">
    <property type="entry name" value="WG_beta_rep"/>
</dbReference>
<dbReference type="RefSeq" id="WP_017748105.1">
    <property type="nucleotide sequence ID" value="NZ_KQ976354.1"/>
</dbReference>
<dbReference type="PANTHER" id="PTHR37841">
    <property type="entry name" value="GLR2918 PROTEIN"/>
    <property type="match status" value="1"/>
</dbReference>
<evidence type="ECO:0000313" key="1">
    <source>
        <dbReference type="EMBL" id="KYC35379.1"/>
    </source>
</evidence>
<evidence type="ECO:0008006" key="3">
    <source>
        <dbReference type="Google" id="ProtNLM"/>
    </source>
</evidence>
<protein>
    <recommendedName>
        <fullName evidence="3">WG repeat-containing protein</fullName>
    </recommendedName>
</protein>
<comment type="caution">
    <text evidence="1">The sequence shown here is derived from an EMBL/GenBank/DDBJ whole genome shotgun (WGS) entry which is preliminary data.</text>
</comment>
<dbReference type="SUPFAM" id="SSF69360">
    <property type="entry name" value="Cell wall binding repeat"/>
    <property type="match status" value="1"/>
</dbReference>